<sequence>MNTMLARIARHIGTRSVDTTAATVPVVSGPHLPARRASSGDPRSLDSVYRALFILETAARQLTVDVWRQGKQLLEEQQPAAIRRPSLEMSRSAFIAETVNSLAQRGNAFWRIYRQAYEIYEVRILNPLEVLAYRDTNSGQIKYTHQGRQVRSSDIIHMKLTHQPGEVMGLGPIQACAATLRGAMDMRSYADNWTAAPGRPTGILSTDQNLTRDQAQQWKEAANSALTPENGVGVFGSGLKYQALLLNPEELQFLENQQANVTAIARMFGIPARLILTTVEGGAQTYANMQQEDISFLRYTLMAYLREIEEAFTQLAPRGQVVRFNLEGLLRTDTKTRYESHAIGLSNGFLTVDEVRSIEGLPPQADLEIPLPEEEAQPNGD</sequence>
<name>A0A7Z9C8V0_9ACTO</name>
<dbReference type="Gene3D" id="3.30.1120.70">
    <property type="match status" value="1"/>
</dbReference>
<dbReference type="EMBL" id="UYIO01000001">
    <property type="protein sequence ID" value="VDG76916.1"/>
    <property type="molecule type" value="Genomic_DNA"/>
</dbReference>
<reference evidence="1 2" key="1">
    <citation type="submission" date="2018-11" db="EMBL/GenBank/DDBJ databases">
        <authorList>
            <consortium name="Pathogen Informatics"/>
        </authorList>
    </citation>
    <scope>NUCLEOTIDE SEQUENCE [LARGE SCALE GENOMIC DNA]</scope>
    <source>
        <strain evidence="1 2">NCTC10327</strain>
    </source>
</reference>
<dbReference type="RefSeq" id="WP_244924571.1">
    <property type="nucleotide sequence ID" value="NZ_UYIO01000001.1"/>
</dbReference>
<dbReference type="Gene3D" id="3.40.140.120">
    <property type="match status" value="1"/>
</dbReference>
<gene>
    <name evidence="1" type="ORF">NCTC10327_01550</name>
</gene>
<dbReference type="InterPro" id="IPR006944">
    <property type="entry name" value="Phage/GTA_portal"/>
</dbReference>
<protein>
    <submittedName>
        <fullName evidence="1">HK97 family phage portal protein</fullName>
    </submittedName>
</protein>
<dbReference type="InterPro" id="IPR006427">
    <property type="entry name" value="Portal_HK97"/>
</dbReference>
<proteinExistence type="predicted"/>
<evidence type="ECO:0000313" key="2">
    <source>
        <dbReference type="Proteomes" id="UP000269974"/>
    </source>
</evidence>
<dbReference type="AlphaFoldDB" id="A0A7Z9C8V0"/>
<evidence type="ECO:0000313" key="1">
    <source>
        <dbReference type="EMBL" id="VDG76916.1"/>
    </source>
</evidence>
<dbReference type="Gene3D" id="1.20.1270.210">
    <property type="match status" value="1"/>
</dbReference>
<accession>A0A7Z9C8V0</accession>
<comment type="caution">
    <text evidence="1">The sequence shown here is derived from an EMBL/GenBank/DDBJ whole genome shotgun (WGS) entry which is preliminary data.</text>
</comment>
<dbReference type="Pfam" id="PF04860">
    <property type="entry name" value="Phage_portal"/>
    <property type="match status" value="1"/>
</dbReference>
<organism evidence="1 2">
    <name type="scientific">Actinobaculum suis</name>
    <dbReference type="NCBI Taxonomy" id="1657"/>
    <lineage>
        <taxon>Bacteria</taxon>
        <taxon>Bacillati</taxon>
        <taxon>Actinomycetota</taxon>
        <taxon>Actinomycetes</taxon>
        <taxon>Actinomycetales</taxon>
        <taxon>Actinomycetaceae</taxon>
        <taxon>Actinobaculum</taxon>
    </lineage>
</organism>
<dbReference type="Proteomes" id="UP000269974">
    <property type="component" value="Unassembled WGS sequence"/>
</dbReference>
<dbReference type="NCBIfam" id="TIGR01537">
    <property type="entry name" value="portal_HK97"/>
    <property type="match status" value="1"/>
</dbReference>